<feature type="transmembrane region" description="Helical" evidence="1">
    <location>
        <begin position="239"/>
        <end position="258"/>
    </location>
</feature>
<dbReference type="InterPro" id="IPR020846">
    <property type="entry name" value="MFS_dom"/>
</dbReference>
<dbReference type="SUPFAM" id="SSF103473">
    <property type="entry name" value="MFS general substrate transporter"/>
    <property type="match status" value="1"/>
</dbReference>
<dbReference type="InterPro" id="IPR036259">
    <property type="entry name" value="MFS_trans_sf"/>
</dbReference>
<sequence>MSSVKSRKNRNIVVLKSREKAARKVRHGQWFYSFIPFKIFTGGMSQLIPIIAIQEGGTSVDLGYLGGAGSLASMLGGVFWGRLSDKFGRRKVFLILGFIGSSLLAMGLILSTSVKSLIVLTFLYTFFVAATIPIPVSLISREFNKPKIGEATGRFNKIGGWAWVGGLLLGLALLMIIPAKGISLILGSIGILSAVIAVKNIRETPIHLHLKRVSPPTFFFLPRRVSLPTISTLNGELRMLFMSSMLLWAGSMLLLTQFPMLAKEKGFNGRLLYILGLASSTISAMTYLKVGRSLRGNGMHNFFLGQEVRVIALLVLGASIVLTGYAFLGVSILGYMLLGYSWSLMSVSSTAIIAHKSSKKTRGRIAGAYNFVSSGGAIAGNFASGYLASTIGIPGDFAAGVVLAGLSLIPTMKMVKAEGHPLNFGLLLRSRGRGLGL</sequence>
<feature type="transmembrane region" description="Helical" evidence="1">
    <location>
        <begin position="308"/>
        <end position="328"/>
    </location>
</feature>
<accession>A0ABV4T0C4</accession>
<evidence type="ECO:0000313" key="4">
    <source>
        <dbReference type="Proteomes" id="UP001571980"/>
    </source>
</evidence>
<feature type="transmembrane region" description="Helical" evidence="1">
    <location>
        <begin position="391"/>
        <end position="409"/>
    </location>
</feature>
<feature type="transmembrane region" description="Helical" evidence="1">
    <location>
        <begin position="62"/>
        <end position="80"/>
    </location>
</feature>
<dbReference type="InterPro" id="IPR011701">
    <property type="entry name" value="MFS"/>
</dbReference>
<dbReference type="Proteomes" id="UP001571980">
    <property type="component" value="Unassembled WGS sequence"/>
</dbReference>
<gene>
    <name evidence="3" type="ORF">P8X34_00055</name>
</gene>
<feature type="transmembrane region" description="Helical" evidence="1">
    <location>
        <begin position="92"/>
        <end position="111"/>
    </location>
</feature>
<feature type="transmembrane region" description="Helical" evidence="1">
    <location>
        <begin position="117"/>
        <end position="139"/>
    </location>
</feature>
<organism evidence="3 4">
    <name type="scientific">Pyrococcus kukulkanii</name>
    <dbReference type="NCBI Taxonomy" id="1609559"/>
    <lineage>
        <taxon>Archaea</taxon>
        <taxon>Methanobacteriati</taxon>
        <taxon>Methanobacteriota</taxon>
        <taxon>Thermococci</taxon>
        <taxon>Thermococcales</taxon>
        <taxon>Thermococcaceae</taxon>
        <taxon>Pyrococcus</taxon>
    </lineage>
</organism>
<feature type="transmembrane region" description="Helical" evidence="1">
    <location>
        <begin position="160"/>
        <end position="177"/>
    </location>
</feature>
<dbReference type="Pfam" id="PF07690">
    <property type="entry name" value="MFS_1"/>
    <property type="match status" value="1"/>
</dbReference>
<keyword evidence="1" id="KW-0472">Membrane</keyword>
<dbReference type="PROSITE" id="PS50850">
    <property type="entry name" value="MFS"/>
    <property type="match status" value="1"/>
</dbReference>
<dbReference type="EMBL" id="JARRIG010000001">
    <property type="protein sequence ID" value="MFA4803158.1"/>
    <property type="molecule type" value="Genomic_DNA"/>
</dbReference>
<feature type="domain" description="Major facilitator superfamily (MFS) profile" evidence="2">
    <location>
        <begin position="1"/>
        <end position="419"/>
    </location>
</feature>
<dbReference type="PANTHER" id="PTHR23518">
    <property type="entry name" value="C-METHYLTRANSFERASE"/>
    <property type="match status" value="1"/>
</dbReference>
<dbReference type="Gene3D" id="1.20.1250.20">
    <property type="entry name" value="MFS general substrate transporter like domains"/>
    <property type="match status" value="1"/>
</dbReference>
<dbReference type="RefSeq" id="WP_372822946.1">
    <property type="nucleotide sequence ID" value="NZ_JARRID010000003.1"/>
</dbReference>
<comment type="caution">
    <text evidence="3">The sequence shown here is derived from an EMBL/GenBank/DDBJ whole genome shotgun (WGS) entry which is preliminary data.</text>
</comment>
<reference evidence="3 4" key="1">
    <citation type="submission" date="2023-03" db="EMBL/GenBank/DDBJ databases">
        <title>Speciation in Pyrococcus: adaptation to high temperature as a mechanism.</title>
        <authorList>
            <person name="Gu J."/>
        </authorList>
    </citation>
    <scope>NUCLEOTIDE SEQUENCE [LARGE SCALE GENOMIC DNA]</scope>
    <source>
        <strain evidence="3 4">LMOA34</strain>
    </source>
</reference>
<dbReference type="PANTHER" id="PTHR23518:SF2">
    <property type="entry name" value="MAJOR FACILITATOR SUPERFAMILY TRANSPORTER"/>
    <property type="match status" value="1"/>
</dbReference>
<feature type="transmembrane region" description="Helical" evidence="1">
    <location>
        <begin position="270"/>
        <end position="288"/>
    </location>
</feature>
<evidence type="ECO:0000313" key="3">
    <source>
        <dbReference type="EMBL" id="MFA4803158.1"/>
    </source>
</evidence>
<feature type="transmembrane region" description="Helical" evidence="1">
    <location>
        <begin position="183"/>
        <end position="201"/>
    </location>
</feature>
<name>A0ABV4T0C4_9EURY</name>
<proteinExistence type="predicted"/>
<keyword evidence="4" id="KW-1185">Reference proteome</keyword>
<evidence type="ECO:0000259" key="2">
    <source>
        <dbReference type="PROSITE" id="PS50850"/>
    </source>
</evidence>
<feature type="transmembrane region" description="Helical" evidence="1">
    <location>
        <begin position="30"/>
        <end position="50"/>
    </location>
</feature>
<keyword evidence="1" id="KW-0812">Transmembrane</keyword>
<protein>
    <submittedName>
        <fullName evidence="3">MFS transporter</fullName>
    </submittedName>
</protein>
<keyword evidence="1" id="KW-1133">Transmembrane helix</keyword>
<evidence type="ECO:0000256" key="1">
    <source>
        <dbReference type="SAM" id="Phobius"/>
    </source>
</evidence>